<sequence length="159" mass="17278">MRPWWTATPCALRQYCMEALGSHWFLPPTTYRTPLHAATPAPRRATDIGHTKDQRLDSGSHLQTERRGGGSPLHRVVVGGALRAPDGVDAAVHHAHPDPVPGQAQRGLLAPLRSPNSAQAPRPLHAEPMSASFSQAFLRGSYASMESREYCCRRGPCGV</sequence>
<organism evidence="2 3">
    <name type="scientific">Liparis tanakae</name>
    <name type="common">Tanaka's snailfish</name>
    <dbReference type="NCBI Taxonomy" id="230148"/>
    <lineage>
        <taxon>Eukaryota</taxon>
        <taxon>Metazoa</taxon>
        <taxon>Chordata</taxon>
        <taxon>Craniata</taxon>
        <taxon>Vertebrata</taxon>
        <taxon>Euteleostomi</taxon>
        <taxon>Actinopterygii</taxon>
        <taxon>Neopterygii</taxon>
        <taxon>Teleostei</taxon>
        <taxon>Neoteleostei</taxon>
        <taxon>Acanthomorphata</taxon>
        <taxon>Eupercaria</taxon>
        <taxon>Perciformes</taxon>
        <taxon>Cottioidei</taxon>
        <taxon>Cottales</taxon>
        <taxon>Liparidae</taxon>
        <taxon>Liparis</taxon>
    </lineage>
</organism>
<evidence type="ECO:0000313" key="2">
    <source>
        <dbReference type="EMBL" id="TNN60554.1"/>
    </source>
</evidence>
<accession>A0A4Z2H6W3</accession>
<keyword evidence="3" id="KW-1185">Reference proteome</keyword>
<proteinExistence type="predicted"/>
<feature type="region of interest" description="Disordered" evidence="1">
    <location>
        <begin position="38"/>
        <end position="71"/>
    </location>
</feature>
<feature type="compositionally biased region" description="Basic and acidic residues" evidence="1">
    <location>
        <begin position="44"/>
        <end position="68"/>
    </location>
</feature>
<protein>
    <submittedName>
        <fullName evidence="2">Uncharacterized protein</fullName>
    </submittedName>
</protein>
<name>A0A4Z2H6W3_9TELE</name>
<evidence type="ECO:0000313" key="3">
    <source>
        <dbReference type="Proteomes" id="UP000314294"/>
    </source>
</evidence>
<dbReference type="AlphaFoldDB" id="A0A4Z2H6W3"/>
<comment type="caution">
    <text evidence="2">The sequence shown here is derived from an EMBL/GenBank/DDBJ whole genome shotgun (WGS) entry which is preliminary data.</text>
</comment>
<evidence type="ECO:0000256" key="1">
    <source>
        <dbReference type="SAM" id="MobiDB-lite"/>
    </source>
</evidence>
<dbReference type="Proteomes" id="UP000314294">
    <property type="component" value="Unassembled WGS sequence"/>
</dbReference>
<gene>
    <name evidence="2" type="ORF">EYF80_029277</name>
</gene>
<dbReference type="EMBL" id="SRLO01000332">
    <property type="protein sequence ID" value="TNN60554.1"/>
    <property type="molecule type" value="Genomic_DNA"/>
</dbReference>
<reference evidence="2 3" key="1">
    <citation type="submission" date="2019-03" db="EMBL/GenBank/DDBJ databases">
        <title>First draft genome of Liparis tanakae, snailfish: a comprehensive survey of snailfish specific genes.</title>
        <authorList>
            <person name="Kim W."/>
            <person name="Song I."/>
            <person name="Jeong J.-H."/>
            <person name="Kim D."/>
            <person name="Kim S."/>
            <person name="Ryu S."/>
            <person name="Song J.Y."/>
            <person name="Lee S.K."/>
        </authorList>
    </citation>
    <scope>NUCLEOTIDE SEQUENCE [LARGE SCALE GENOMIC DNA]</scope>
    <source>
        <tissue evidence="2">Muscle</tissue>
    </source>
</reference>